<organism evidence="4 5">
    <name type="scientific">Durusdinium trenchii</name>
    <dbReference type="NCBI Taxonomy" id="1381693"/>
    <lineage>
        <taxon>Eukaryota</taxon>
        <taxon>Sar</taxon>
        <taxon>Alveolata</taxon>
        <taxon>Dinophyceae</taxon>
        <taxon>Suessiales</taxon>
        <taxon>Symbiodiniaceae</taxon>
        <taxon>Durusdinium</taxon>
    </lineage>
</organism>
<evidence type="ECO:0000256" key="1">
    <source>
        <dbReference type="ARBA" id="ARBA00022737"/>
    </source>
</evidence>
<dbReference type="InterPro" id="IPR019734">
    <property type="entry name" value="TPR_rpt"/>
</dbReference>
<dbReference type="Pfam" id="PF13424">
    <property type="entry name" value="TPR_12"/>
    <property type="match status" value="1"/>
</dbReference>
<evidence type="ECO:0000313" key="5">
    <source>
        <dbReference type="Proteomes" id="UP001642464"/>
    </source>
</evidence>
<dbReference type="InterPro" id="IPR011990">
    <property type="entry name" value="TPR-like_helical_dom_sf"/>
</dbReference>
<dbReference type="SUPFAM" id="SSF48452">
    <property type="entry name" value="TPR-like"/>
    <property type="match status" value="1"/>
</dbReference>
<reference evidence="4 5" key="1">
    <citation type="submission" date="2024-02" db="EMBL/GenBank/DDBJ databases">
        <authorList>
            <person name="Chen Y."/>
            <person name="Shah S."/>
            <person name="Dougan E. K."/>
            <person name="Thang M."/>
            <person name="Chan C."/>
        </authorList>
    </citation>
    <scope>NUCLEOTIDE SEQUENCE [LARGE SCALE GENOMIC DNA]</scope>
</reference>
<dbReference type="Gene3D" id="1.25.40.10">
    <property type="entry name" value="Tetratricopeptide repeat domain"/>
    <property type="match status" value="1"/>
</dbReference>
<dbReference type="PANTHER" id="PTHR45641:SF19">
    <property type="entry name" value="NEPHROCYSTIN-3"/>
    <property type="match status" value="1"/>
</dbReference>
<feature type="repeat" description="TPR" evidence="3">
    <location>
        <begin position="62"/>
        <end position="95"/>
    </location>
</feature>
<comment type="caution">
    <text evidence="4">The sequence shown here is derived from an EMBL/GenBank/DDBJ whole genome shotgun (WGS) entry which is preliminary data.</text>
</comment>
<protein>
    <submittedName>
        <fullName evidence="4">Kinesin light chain (KLC)</fullName>
    </submittedName>
</protein>
<dbReference type="PROSITE" id="PS50005">
    <property type="entry name" value="TPR"/>
    <property type="match status" value="1"/>
</dbReference>
<dbReference type="Proteomes" id="UP001642464">
    <property type="component" value="Unassembled WGS sequence"/>
</dbReference>
<evidence type="ECO:0000256" key="2">
    <source>
        <dbReference type="ARBA" id="ARBA00022803"/>
    </source>
</evidence>
<keyword evidence="2 3" id="KW-0802">TPR repeat</keyword>
<keyword evidence="5" id="KW-1185">Reference proteome</keyword>
<accession>A0ABP0MGT2</accession>
<dbReference type="PANTHER" id="PTHR45641">
    <property type="entry name" value="TETRATRICOPEPTIDE REPEAT PROTEIN (AFU_ORTHOLOGUE AFUA_6G03870)"/>
    <property type="match status" value="1"/>
</dbReference>
<evidence type="ECO:0000256" key="3">
    <source>
        <dbReference type="PROSITE-ProRule" id="PRU00339"/>
    </source>
</evidence>
<name>A0ABP0MGT2_9DINO</name>
<dbReference type="EMBL" id="CAXAMM010021850">
    <property type="protein sequence ID" value="CAK9050695.1"/>
    <property type="molecule type" value="Genomic_DNA"/>
</dbReference>
<sequence length="174" mass="19193">FEEVLALNKQQLGENHPKVLSTRAMIAKVLQSKGEYDAALAQFEEVLALRKQQLGENHPSVLSTRYAIAQVLRSKGEYEAALAQFEEVLALRRQQLGENHPSVLTTRHAIAQDAAEAAARGLGEEHPELAAVWHAWGVGPPRDKSKLQAALDLREARLGEEHPLTRKTRAALQG</sequence>
<dbReference type="SMART" id="SM00028">
    <property type="entry name" value="TPR"/>
    <property type="match status" value="2"/>
</dbReference>
<keyword evidence="1" id="KW-0677">Repeat</keyword>
<feature type="non-terminal residue" evidence="4">
    <location>
        <position position="1"/>
    </location>
</feature>
<gene>
    <name evidence="4" type="ORF">SCF082_LOCUS27930</name>
</gene>
<evidence type="ECO:0000313" key="4">
    <source>
        <dbReference type="EMBL" id="CAK9050695.1"/>
    </source>
</evidence>
<proteinExistence type="predicted"/>